<dbReference type="Proteomes" id="UP001201812">
    <property type="component" value="Unassembled WGS sequence"/>
</dbReference>
<dbReference type="InterPro" id="IPR047130">
    <property type="entry name" value="7TM_GPCR_Srsx_nematod"/>
</dbReference>
<evidence type="ECO:0000256" key="1">
    <source>
        <dbReference type="ARBA" id="ARBA00004370"/>
    </source>
</evidence>
<dbReference type="InterPro" id="IPR000276">
    <property type="entry name" value="GPCR_Rhodpsn"/>
</dbReference>
<dbReference type="Gene3D" id="1.20.1070.10">
    <property type="entry name" value="Rhodopsin 7-helix transmembrane proteins"/>
    <property type="match status" value="2"/>
</dbReference>
<evidence type="ECO:0000259" key="6">
    <source>
        <dbReference type="PROSITE" id="PS50262"/>
    </source>
</evidence>
<dbReference type="PANTHER" id="PTHR23360">
    <property type="entry name" value="G-PROTEIN COUPLED RECEPTORS FAMILY 1 PROFILE DOMAIN-CONTAINING PROTEIN-RELATED"/>
    <property type="match status" value="1"/>
</dbReference>
<keyword evidence="4 5" id="KW-0472">Membrane</keyword>
<sequence>MTASNEDVYSEDDGLCVTEDGFDDYCVGFGLLYNRFHNAGSSIHLIAPALIINCVAIPGMVLNAFVIYTTYKSSKLRSTANYLLAFTCFLEILHLSNNLVWLSVAISGLNLIRYSTLVMWEIVAMFGVNCSIAALTVTSVDRFLSVFLPVIPTCGNINDLTAIGDANPYYFYNVLYSNVINFACYGAICVRIATSKTLSGMHSRVCKSLAVIMIVVFGGYLIDTFNGMVIMEHWVDPDTDDLIIWYWINWSLLPIDIAAASCGPILYFTSTDYRRAFKQQFNRIFNKEVASEARHATHQSSVLFTSRQVSIK</sequence>
<keyword evidence="8" id="KW-1185">Reference proteome</keyword>
<dbReference type="SUPFAM" id="SSF81321">
    <property type="entry name" value="Family A G protein-coupled receptor-like"/>
    <property type="match status" value="1"/>
</dbReference>
<accession>A0AAD4MKF2</accession>
<evidence type="ECO:0000256" key="2">
    <source>
        <dbReference type="ARBA" id="ARBA00022692"/>
    </source>
</evidence>
<evidence type="ECO:0000256" key="3">
    <source>
        <dbReference type="ARBA" id="ARBA00022989"/>
    </source>
</evidence>
<evidence type="ECO:0000256" key="4">
    <source>
        <dbReference type="ARBA" id="ARBA00023136"/>
    </source>
</evidence>
<protein>
    <submittedName>
        <fullName evidence="7">Serpentine type 7TM GPCR chemoreceptor srsx domain-containing protein</fullName>
    </submittedName>
</protein>
<feature type="transmembrane region" description="Helical" evidence="5">
    <location>
        <begin position="169"/>
        <end position="193"/>
    </location>
</feature>
<dbReference type="PROSITE" id="PS50262">
    <property type="entry name" value="G_PROTEIN_RECEP_F1_2"/>
    <property type="match status" value="1"/>
</dbReference>
<feature type="transmembrane region" description="Helical" evidence="5">
    <location>
        <begin position="45"/>
        <end position="71"/>
    </location>
</feature>
<comment type="subcellular location">
    <subcellularLocation>
        <location evidence="1">Membrane</location>
    </subcellularLocation>
</comment>
<dbReference type="GO" id="GO:0004930">
    <property type="term" value="F:G protein-coupled receptor activity"/>
    <property type="evidence" value="ECO:0007669"/>
    <property type="project" value="InterPro"/>
</dbReference>
<proteinExistence type="predicted"/>
<dbReference type="AlphaFoldDB" id="A0AAD4MKF2"/>
<gene>
    <name evidence="7" type="ORF">DdX_18356</name>
</gene>
<feature type="transmembrane region" description="Helical" evidence="5">
    <location>
        <begin position="205"/>
        <end position="222"/>
    </location>
</feature>
<reference evidence="7" key="1">
    <citation type="submission" date="2022-01" db="EMBL/GenBank/DDBJ databases">
        <title>Genome Sequence Resource for Two Populations of Ditylenchus destructor, the Migratory Endoparasitic Phytonematode.</title>
        <authorList>
            <person name="Zhang H."/>
            <person name="Lin R."/>
            <person name="Xie B."/>
        </authorList>
    </citation>
    <scope>NUCLEOTIDE SEQUENCE</scope>
    <source>
        <strain evidence="7">BazhouSP</strain>
    </source>
</reference>
<feature type="transmembrane region" description="Helical" evidence="5">
    <location>
        <begin position="242"/>
        <end position="268"/>
    </location>
</feature>
<feature type="transmembrane region" description="Helical" evidence="5">
    <location>
        <begin position="83"/>
        <end position="106"/>
    </location>
</feature>
<dbReference type="EMBL" id="JAKKPZ010000255">
    <property type="protein sequence ID" value="KAI1697698.1"/>
    <property type="molecule type" value="Genomic_DNA"/>
</dbReference>
<evidence type="ECO:0000256" key="5">
    <source>
        <dbReference type="SAM" id="Phobius"/>
    </source>
</evidence>
<name>A0AAD4MKF2_9BILA</name>
<dbReference type="Pfam" id="PF10320">
    <property type="entry name" value="7TM_GPCR_Srsx"/>
    <property type="match status" value="1"/>
</dbReference>
<feature type="domain" description="G-protein coupled receptors family 1 profile" evidence="6">
    <location>
        <begin position="62"/>
        <end position="150"/>
    </location>
</feature>
<dbReference type="PROSITE" id="PS00237">
    <property type="entry name" value="G_PROTEIN_RECEP_F1_1"/>
    <property type="match status" value="1"/>
</dbReference>
<organism evidence="7 8">
    <name type="scientific">Ditylenchus destructor</name>
    <dbReference type="NCBI Taxonomy" id="166010"/>
    <lineage>
        <taxon>Eukaryota</taxon>
        <taxon>Metazoa</taxon>
        <taxon>Ecdysozoa</taxon>
        <taxon>Nematoda</taxon>
        <taxon>Chromadorea</taxon>
        <taxon>Rhabditida</taxon>
        <taxon>Tylenchina</taxon>
        <taxon>Tylenchomorpha</taxon>
        <taxon>Sphaerularioidea</taxon>
        <taxon>Anguinidae</taxon>
        <taxon>Anguininae</taxon>
        <taxon>Ditylenchus</taxon>
    </lineage>
</organism>
<dbReference type="PANTHER" id="PTHR23360:SF5">
    <property type="entry name" value="G-PROTEIN COUPLED RECEPTORS FAMILY 1 PROFILE DOMAIN-CONTAINING PROTEIN"/>
    <property type="match status" value="1"/>
</dbReference>
<dbReference type="InterPro" id="IPR019424">
    <property type="entry name" value="7TM_GPCR_Srsx"/>
</dbReference>
<feature type="transmembrane region" description="Helical" evidence="5">
    <location>
        <begin position="118"/>
        <end position="140"/>
    </location>
</feature>
<dbReference type="GO" id="GO:0016020">
    <property type="term" value="C:membrane"/>
    <property type="evidence" value="ECO:0007669"/>
    <property type="project" value="UniProtKB-SubCell"/>
</dbReference>
<keyword evidence="3 5" id="KW-1133">Transmembrane helix</keyword>
<comment type="caution">
    <text evidence="7">The sequence shown here is derived from an EMBL/GenBank/DDBJ whole genome shotgun (WGS) entry which is preliminary data.</text>
</comment>
<evidence type="ECO:0000313" key="7">
    <source>
        <dbReference type="EMBL" id="KAI1697698.1"/>
    </source>
</evidence>
<keyword evidence="2 5" id="KW-0812">Transmembrane</keyword>
<evidence type="ECO:0000313" key="8">
    <source>
        <dbReference type="Proteomes" id="UP001201812"/>
    </source>
</evidence>
<dbReference type="InterPro" id="IPR017452">
    <property type="entry name" value="GPCR_Rhodpsn_7TM"/>
</dbReference>
<dbReference type="SMART" id="SM01381">
    <property type="entry name" value="7TM_GPCR_Srsx"/>
    <property type="match status" value="1"/>
</dbReference>